<gene>
    <name evidence="10" type="primary">idi</name>
    <name evidence="13" type="ORF">CARG_07225</name>
</gene>
<comment type="cofactor">
    <cofactor evidence="10">
        <name>Mg(2+)</name>
        <dbReference type="ChEBI" id="CHEBI:18420"/>
    </cofactor>
    <text evidence="10">Binds 1 Mg(2+) ion per subunit. The magnesium ion binds only when substrate is bound.</text>
</comment>
<keyword evidence="4 10" id="KW-0963">Cytoplasm</keyword>
<dbReference type="eggNOG" id="COG1443">
    <property type="taxonomic scope" value="Bacteria"/>
</dbReference>
<dbReference type="GO" id="GO:0008299">
    <property type="term" value="P:isoprenoid biosynthetic process"/>
    <property type="evidence" value="ECO:0007669"/>
    <property type="project" value="UniProtKB-UniRule"/>
</dbReference>
<evidence type="ECO:0000256" key="6">
    <source>
        <dbReference type="ARBA" id="ARBA00022842"/>
    </source>
</evidence>
<dbReference type="RefSeq" id="WP_021011956.1">
    <property type="nucleotide sequence ID" value="NC_022198.1"/>
</dbReference>
<comment type="catalytic activity">
    <reaction evidence="10">
        <text>isopentenyl diphosphate = dimethylallyl diphosphate</text>
        <dbReference type="Rhea" id="RHEA:23284"/>
        <dbReference type="ChEBI" id="CHEBI:57623"/>
        <dbReference type="ChEBI" id="CHEBI:128769"/>
        <dbReference type="EC" id="5.3.3.2"/>
    </reaction>
</comment>
<comment type="similarity">
    <text evidence="2 10">Belongs to the IPP isomerase type 1 family.</text>
</comment>
<dbReference type="EC" id="5.3.3.2" evidence="3 10"/>
<dbReference type="OrthoDB" id="9809458at2"/>
<dbReference type="FunFam" id="3.90.79.10:FF:000009">
    <property type="entry name" value="Isopentenyl-diphosphate Delta-isomerase"/>
    <property type="match status" value="1"/>
</dbReference>
<evidence type="ECO:0000256" key="4">
    <source>
        <dbReference type="ARBA" id="ARBA00022490"/>
    </source>
</evidence>
<evidence type="ECO:0000313" key="13">
    <source>
        <dbReference type="EMBL" id="AGU15565.1"/>
    </source>
</evidence>
<dbReference type="AlphaFoldDB" id="U3GVM8"/>
<keyword evidence="9 10" id="KW-0413">Isomerase</keyword>
<accession>U3GVM8</accession>
<reference evidence="13 14" key="1">
    <citation type="journal article" date="2013" name="Genome Announc.">
        <title>Whole-Genome Sequence of the Clinical Strain Corynebacterium argentoratense DSM 44202, Isolated from a Human Throat Specimen.</title>
        <authorList>
            <person name="Bomholt C."/>
            <person name="Glaub A."/>
            <person name="Gravermann K."/>
            <person name="Albersmeier A."/>
            <person name="Brinkrolf K."/>
            <person name="Ruckert C."/>
            <person name="Tauch A."/>
        </authorList>
    </citation>
    <scope>NUCLEOTIDE SEQUENCE [LARGE SCALE GENOMIC DNA]</scope>
    <source>
        <strain evidence="13">DSM 44202</strain>
    </source>
</reference>
<evidence type="ECO:0000256" key="1">
    <source>
        <dbReference type="ARBA" id="ARBA00004826"/>
    </source>
</evidence>
<dbReference type="InterPro" id="IPR000086">
    <property type="entry name" value="NUDIX_hydrolase_dom"/>
</dbReference>
<feature type="domain" description="Nudix hydrolase" evidence="12">
    <location>
        <begin position="29"/>
        <end position="163"/>
    </location>
</feature>
<dbReference type="GO" id="GO:0046872">
    <property type="term" value="F:metal ion binding"/>
    <property type="evidence" value="ECO:0007669"/>
    <property type="project" value="UniProtKB-KW"/>
</dbReference>
<dbReference type="HAMAP" id="MF_00202">
    <property type="entry name" value="Idi"/>
    <property type="match status" value="1"/>
</dbReference>
<feature type="binding site" evidence="10">
    <location>
        <position position="86"/>
    </location>
    <ligand>
        <name>Mg(2+)</name>
        <dbReference type="ChEBI" id="CHEBI:18420"/>
    </ligand>
</feature>
<dbReference type="SUPFAM" id="SSF55811">
    <property type="entry name" value="Nudix"/>
    <property type="match status" value="1"/>
</dbReference>
<dbReference type="GO" id="GO:0004452">
    <property type="term" value="F:isopentenyl-diphosphate delta-isomerase activity"/>
    <property type="evidence" value="ECO:0007669"/>
    <property type="project" value="UniProtKB-UniRule"/>
</dbReference>
<dbReference type="KEGG" id="caz:CARG_07225"/>
<dbReference type="PIRSF" id="PIRSF018427">
    <property type="entry name" value="Isopntndiph_ism"/>
    <property type="match status" value="1"/>
</dbReference>
<keyword evidence="14" id="KW-1185">Reference proteome</keyword>
<feature type="binding site" evidence="10">
    <location>
        <position position="24"/>
    </location>
    <ligand>
        <name>Mn(2+)</name>
        <dbReference type="ChEBI" id="CHEBI:29035"/>
    </ligand>
</feature>
<name>U3GVM8_9CORY</name>
<protein>
    <recommendedName>
        <fullName evidence="3 10">Isopentenyl-diphosphate Delta-isomerase</fullName>
        <shortName evidence="10">IPP isomerase</shortName>
        <ecNumber evidence="3 10">5.3.3.2</ecNumber>
    </recommendedName>
    <alternativeName>
        <fullName evidence="10">IPP:DMAPP isomerase</fullName>
    </alternativeName>
    <alternativeName>
        <fullName evidence="10">Isopentenyl pyrophosphate isomerase</fullName>
    </alternativeName>
</protein>
<dbReference type="EMBL" id="CP006365">
    <property type="protein sequence ID" value="AGU15565.1"/>
    <property type="molecule type" value="Genomic_DNA"/>
</dbReference>
<evidence type="ECO:0000256" key="11">
    <source>
        <dbReference type="PIRSR" id="PIRSR018427-1"/>
    </source>
</evidence>
<dbReference type="Pfam" id="PF00293">
    <property type="entry name" value="NUDIX"/>
    <property type="match status" value="1"/>
</dbReference>
<feature type="active site" evidence="10 11">
    <location>
        <position position="115"/>
    </location>
</feature>
<feature type="binding site" evidence="10">
    <location>
        <position position="113"/>
    </location>
    <ligand>
        <name>Mn(2+)</name>
        <dbReference type="ChEBI" id="CHEBI:29035"/>
    </ligand>
</feature>
<evidence type="ECO:0000256" key="9">
    <source>
        <dbReference type="ARBA" id="ARBA00023235"/>
    </source>
</evidence>
<sequence length="191" mass="20958">MAELVVLLDSDNNPIGHADKQHVHTTDTQLHLAFSCYLYNDKGELLITRRALEKKTWPGVWTNSFCGHPAPGESFDAAIARRAQVELGTRVADVITILPSFSYRAVDASGIVEYEFCPVHAARIDGSLEPNPAEVMDYAWVDPAALAHSARSMPQLLSPWMVEQIEQITQQLPQDHSGVAIPSALRALAGM</sequence>
<evidence type="ECO:0000256" key="2">
    <source>
        <dbReference type="ARBA" id="ARBA00007579"/>
    </source>
</evidence>
<feature type="binding site" evidence="10">
    <location>
        <position position="68"/>
    </location>
    <ligand>
        <name>Mn(2+)</name>
        <dbReference type="ChEBI" id="CHEBI:29035"/>
    </ligand>
</feature>
<dbReference type="NCBIfam" id="TIGR02150">
    <property type="entry name" value="IPP_isom_1"/>
    <property type="match status" value="1"/>
</dbReference>
<organism evidence="13 14">
    <name type="scientific">Corynebacterium argentoratense DSM 44202</name>
    <dbReference type="NCBI Taxonomy" id="1348662"/>
    <lineage>
        <taxon>Bacteria</taxon>
        <taxon>Bacillati</taxon>
        <taxon>Actinomycetota</taxon>
        <taxon>Actinomycetes</taxon>
        <taxon>Mycobacteriales</taxon>
        <taxon>Corynebacteriaceae</taxon>
        <taxon>Corynebacterium</taxon>
    </lineage>
</organism>
<dbReference type="CDD" id="cd02885">
    <property type="entry name" value="NUDIX_IPP_Isomerase"/>
    <property type="match status" value="1"/>
</dbReference>
<dbReference type="Proteomes" id="UP000016943">
    <property type="component" value="Chromosome"/>
</dbReference>
<evidence type="ECO:0000256" key="3">
    <source>
        <dbReference type="ARBA" id="ARBA00012057"/>
    </source>
</evidence>
<dbReference type="NCBIfam" id="NF002995">
    <property type="entry name" value="PRK03759.1"/>
    <property type="match status" value="1"/>
</dbReference>
<dbReference type="InterPro" id="IPR015797">
    <property type="entry name" value="NUDIX_hydrolase-like_dom_sf"/>
</dbReference>
<feature type="binding site" evidence="10">
    <location>
        <position position="115"/>
    </location>
    <ligand>
        <name>Mn(2+)</name>
        <dbReference type="ChEBI" id="CHEBI:29035"/>
    </ligand>
</feature>
<keyword evidence="6 10" id="KW-0460">Magnesium</keyword>
<evidence type="ECO:0000256" key="10">
    <source>
        <dbReference type="HAMAP-Rule" id="MF_00202"/>
    </source>
</evidence>
<dbReference type="InterPro" id="IPR056375">
    <property type="entry name" value="Idi_bact"/>
</dbReference>
<evidence type="ECO:0000313" key="14">
    <source>
        <dbReference type="Proteomes" id="UP000016943"/>
    </source>
</evidence>
<dbReference type="STRING" id="1348662.CARG_07225"/>
<evidence type="ECO:0000259" key="12">
    <source>
        <dbReference type="PROSITE" id="PS51462"/>
    </source>
</evidence>
<keyword evidence="7 10" id="KW-0464">Manganese</keyword>
<comment type="pathway">
    <text evidence="1 10">Isoprenoid biosynthesis; dimethylallyl diphosphate biosynthesis; dimethylallyl diphosphate from isopentenyl diphosphate: step 1/1.</text>
</comment>
<comment type="subcellular location">
    <subcellularLocation>
        <location evidence="10">Cytoplasm</location>
    </subcellularLocation>
</comment>
<dbReference type="GeneID" id="78250202"/>
<feature type="binding site" evidence="10">
    <location>
        <position position="31"/>
    </location>
    <ligand>
        <name>Mn(2+)</name>
        <dbReference type="ChEBI" id="CHEBI:29035"/>
    </ligand>
</feature>
<comment type="function">
    <text evidence="10">Catalyzes the 1,3-allylic rearrangement of the homoallylic substrate isopentenyl (IPP) to its highly electrophilic allylic isomer, dimethylallyl diphosphate (DMAPP).</text>
</comment>
<dbReference type="PANTHER" id="PTHR10885">
    <property type="entry name" value="ISOPENTENYL-DIPHOSPHATE DELTA-ISOMERASE"/>
    <property type="match status" value="1"/>
</dbReference>
<keyword evidence="8 10" id="KW-0414">Isoprene biosynthesis</keyword>
<comment type="cofactor">
    <cofactor evidence="10">
        <name>Mn(2+)</name>
        <dbReference type="ChEBI" id="CHEBI:29035"/>
    </cofactor>
    <text evidence="10">Binds 1 Mn(2+) ion per subunit.</text>
</comment>
<dbReference type="InterPro" id="IPR011876">
    <property type="entry name" value="IsopentenylPP_isomerase_typ1"/>
</dbReference>
<dbReference type="HOGENOM" id="CLU_060552_2_0_11"/>
<dbReference type="PANTHER" id="PTHR10885:SF0">
    <property type="entry name" value="ISOPENTENYL-DIPHOSPHATE DELTA-ISOMERASE"/>
    <property type="match status" value="1"/>
</dbReference>
<dbReference type="Gene3D" id="3.90.79.10">
    <property type="entry name" value="Nucleoside Triphosphate Pyrophosphohydrolase"/>
    <property type="match status" value="1"/>
</dbReference>
<evidence type="ECO:0000256" key="5">
    <source>
        <dbReference type="ARBA" id="ARBA00022723"/>
    </source>
</evidence>
<dbReference type="UniPathway" id="UPA00059">
    <property type="reaction ID" value="UER00104"/>
</dbReference>
<proteinExistence type="inferred from homology"/>
<dbReference type="GO" id="GO:0005737">
    <property type="term" value="C:cytoplasm"/>
    <property type="evidence" value="ECO:0007669"/>
    <property type="project" value="UniProtKB-SubCell"/>
</dbReference>
<dbReference type="PROSITE" id="PS51462">
    <property type="entry name" value="NUDIX"/>
    <property type="match status" value="1"/>
</dbReference>
<dbReference type="GO" id="GO:0050992">
    <property type="term" value="P:dimethylallyl diphosphate biosynthetic process"/>
    <property type="evidence" value="ECO:0007669"/>
    <property type="project" value="UniProtKB-UniRule"/>
</dbReference>
<feature type="active site" evidence="10 11">
    <location>
        <position position="66"/>
    </location>
</feature>
<evidence type="ECO:0000256" key="8">
    <source>
        <dbReference type="ARBA" id="ARBA00023229"/>
    </source>
</evidence>
<keyword evidence="5 10" id="KW-0479">Metal-binding</keyword>
<evidence type="ECO:0000256" key="7">
    <source>
        <dbReference type="ARBA" id="ARBA00023211"/>
    </source>
</evidence>